<comment type="caution">
    <text evidence="4">The sequence shown here is derived from an EMBL/GenBank/DDBJ whole genome shotgun (WGS) entry which is preliminary data.</text>
</comment>
<feature type="repeat" description="WD" evidence="3">
    <location>
        <begin position="266"/>
        <end position="301"/>
    </location>
</feature>
<keyword evidence="2" id="KW-0677">Repeat</keyword>
<dbReference type="PROSITE" id="PS50294">
    <property type="entry name" value="WD_REPEATS_REGION"/>
    <property type="match status" value="3"/>
</dbReference>
<dbReference type="PANTHER" id="PTHR19848">
    <property type="entry name" value="WD40 REPEAT PROTEIN"/>
    <property type="match status" value="1"/>
</dbReference>
<dbReference type="Proteomes" id="UP000559010">
    <property type="component" value="Unassembled WGS sequence"/>
</dbReference>
<evidence type="ECO:0000313" key="5">
    <source>
        <dbReference type="Proteomes" id="UP000559010"/>
    </source>
</evidence>
<dbReference type="InterPro" id="IPR020472">
    <property type="entry name" value="WD40_PAC1"/>
</dbReference>
<feature type="repeat" description="WD" evidence="3">
    <location>
        <begin position="176"/>
        <end position="217"/>
    </location>
</feature>
<proteinExistence type="predicted"/>
<dbReference type="EMBL" id="JABBNU010000008">
    <property type="protein sequence ID" value="NMM49384.1"/>
    <property type="molecule type" value="Genomic_DNA"/>
</dbReference>
<dbReference type="SMART" id="SM00320">
    <property type="entry name" value="WD40"/>
    <property type="match status" value="6"/>
</dbReference>
<gene>
    <name evidence="4" type="ORF">HH304_13315</name>
</gene>
<sequence>MSKVQVSKVHTFNGHKDCVYALEDLGDGHRFISSGGDGLIAEWDVRLPDQGKLIAKVNRSVYALHKAGNRLIIGENYEGIHVIDLDSKKETGSLKLSSAAFFDISSFKDNFIVGDGDGTLFIIDSKSMSIVKKVSESKKSVRAIAISETRNEMAVGYSDNHIRIFSLDNFECVYSFSAHDNSVFTVEYSEDGMELISGGRDARIKIWNAVAGYELKEEIVAHMYTINNVAFRSDFRYFVSASMDKSIKVWQAGDVKLLKVIDKVRHAGHGTSVNKLLWLPETDFIVSAGDDRAISVWELSL</sequence>
<dbReference type="PROSITE" id="PS00678">
    <property type="entry name" value="WD_REPEATS_1"/>
    <property type="match status" value="1"/>
</dbReference>
<feature type="repeat" description="WD" evidence="3">
    <location>
        <begin position="12"/>
        <end position="46"/>
    </location>
</feature>
<dbReference type="PROSITE" id="PS50082">
    <property type="entry name" value="WD_REPEATS_2"/>
    <property type="match status" value="4"/>
</dbReference>
<accession>A0A848J4I5</accession>
<dbReference type="AlphaFoldDB" id="A0A848J4I5"/>
<reference evidence="4 5" key="1">
    <citation type="submission" date="2020-04" db="EMBL/GenBank/DDBJ databases">
        <title>Flammeovirgaceae bacterium KN852 isolated from deep sea.</title>
        <authorList>
            <person name="Zhang D.-C."/>
        </authorList>
    </citation>
    <scope>NUCLEOTIDE SEQUENCE [LARGE SCALE GENOMIC DNA]</scope>
    <source>
        <strain evidence="4 5">KN852</strain>
    </source>
</reference>
<dbReference type="RefSeq" id="WP_169682459.1">
    <property type="nucleotide sequence ID" value="NZ_JABBNU010000008.1"/>
</dbReference>
<evidence type="ECO:0000313" key="4">
    <source>
        <dbReference type="EMBL" id="NMM49384.1"/>
    </source>
</evidence>
<name>A0A848J4I5_9BACT</name>
<dbReference type="InterPro" id="IPR015943">
    <property type="entry name" value="WD40/YVTN_repeat-like_dom_sf"/>
</dbReference>
<dbReference type="PRINTS" id="PR00320">
    <property type="entry name" value="GPROTEINBRPT"/>
</dbReference>
<keyword evidence="5" id="KW-1185">Reference proteome</keyword>
<dbReference type="Gene3D" id="2.130.10.10">
    <property type="entry name" value="YVTN repeat-like/Quinoprotein amine dehydrogenase"/>
    <property type="match status" value="1"/>
</dbReference>
<dbReference type="Pfam" id="PF00400">
    <property type="entry name" value="WD40"/>
    <property type="match status" value="4"/>
</dbReference>
<organism evidence="4 5">
    <name type="scientific">Marinigracilibium pacificum</name>
    <dbReference type="NCBI Taxonomy" id="2729599"/>
    <lineage>
        <taxon>Bacteria</taxon>
        <taxon>Pseudomonadati</taxon>
        <taxon>Bacteroidota</taxon>
        <taxon>Cytophagia</taxon>
        <taxon>Cytophagales</taxon>
        <taxon>Flammeovirgaceae</taxon>
        <taxon>Marinigracilibium</taxon>
    </lineage>
</organism>
<evidence type="ECO:0000256" key="3">
    <source>
        <dbReference type="PROSITE-ProRule" id="PRU00221"/>
    </source>
</evidence>
<protein>
    <submittedName>
        <fullName evidence="4">WD40 repeat domain-containing protein</fullName>
    </submittedName>
</protein>
<dbReference type="InterPro" id="IPR001680">
    <property type="entry name" value="WD40_rpt"/>
</dbReference>
<dbReference type="InterPro" id="IPR019775">
    <property type="entry name" value="WD40_repeat_CS"/>
</dbReference>
<dbReference type="SUPFAM" id="SSF50978">
    <property type="entry name" value="WD40 repeat-like"/>
    <property type="match status" value="1"/>
</dbReference>
<dbReference type="InterPro" id="IPR036322">
    <property type="entry name" value="WD40_repeat_dom_sf"/>
</dbReference>
<keyword evidence="1 3" id="KW-0853">WD repeat</keyword>
<evidence type="ECO:0000256" key="1">
    <source>
        <dbReference type="ARBA" id="ARBA00022574"/>
    </source>
</evidence>
<evidence type="ECO:0000256" key="2">
    <source>
        <dbReference type="ARBA" id="ARBA00022737"/>
    </source>
</evidence>
<dbReference type="PANTHER" id="PTHR19848:SF8">
    <property type="entry name" value="F-BOX AND WD REPEAT DOMAIN CONTAINING 7"/>
    <property type="match status" value="1"/>
</dbReference>
<feature type="repeat" description="WD" evidence="3">
    <location>
        <begin position="219"/>
        <end position="260"/>
    </location>
</feature>